<keyword evidence="13" id="KW-1185">Reference proteome</keyword>
<dbReference type="AlphaFoldDB" id="A0A1I1SH33"/>
<dbReference type="EMBL" id="FOMX01000002">
    <property type="protein sequence ID" value="SFD45756.1"/>
    <property type="molecule type" value="Genomic_DNA"/>
</dbReference>
<evidence type="ECO:0000256" key="10">
    <source>
        <dbReference type="HAMAP-Rule" id="MF_00995"/>
    </source>
</evidence>
<comment type="catalytic activity">
    <reaction evidence="10">
        <text>chorismate = 3-[(1-carboxyvinyl)-oxy]benzoate + H2O</text>
        <dbReference type="Rhea" id="RHEA:40051"/>
        <dbReference type="ChEBI" id="CHEBI:15377"/>
        <dbReference type="ChEBI" id="CHEBI:29748"/>
        <dbReference type="ChEBI" id="CHEBI:76981"/>
        <dbReference type="EC" id="4.2.1.151"/>
    </reaction>
</comment>
<dbReference type="SUPFAM" id="SSF102114">
    <property type="entry name" value="Radical SAM enzymes"/>
    <property type="match status" value="1"/>
</dbReference>
<dbReference type="InterPro" id="IPR013785">
    <property type="entry name" value="Aldolase_TIM"/>
</dbReference>
<evidence type="ECO:0000313" key="13">
    <source>
        <dbReference type="Proteomes" id="UP000199400"/>
    </source>
</evidence>
<dbReference type="CDD" id="cd01335">
    <property type="entry name" value="Radical_SAM"/>
    <property type="match status" value="1"/>
</dbReference>
<dbReference type="Pfam" id="PF19288">
    <property type="entry name" value="CofH_C"/>
    <property type="match status" value="1"/>
</dbReference>
<dbReference type="PANTHER" id="PTHR43076">
    <property type="entry name" value="FO SYNTHASE (COFH)"/>
    <property type="match status" value="1"/>
</dbReference>
<reference evidence="13" key="1">
    <citation type="submission" date="2016-10" db="EMBL/GenBank/DDBJ databases">
        <authorList>
            <person name="Varghese N."/>
            <person name="Submissions S."/>
        </authorList>
    </citation>
    <scope>NUCLEOTIDE SEQUENCE [LARGE SCALE GENOMIC DNA]</scope>
    <source>
        <strain evidence="13">ATCC 25963</strain>
    </source>
</reference>
<protein>
    <recommendedName>
        <fullName evidence="9 10">Multifunctional fusion protein</fullName>
    </recommendedName>
    <domain>
        <recommendedName>
            <fullName evidence="9">Cyclic dehypoxanthine futalosine synthase</fullName>
            <shortName evidence="9">Cyclic DHFL synthase</shortName>
            <ecNumber evidence="9">1.21.98.1</ecNumber>
        </recommendedName>
        <alternativeName>
            <fullName evidence="9">Dehypoxanthine futalosine cyclase</fullName>
        </alternativeName>
        <alternativeName>
            <fullName evidence="9">Menaquinone biosynthetic enzyme MqnC</fullName>
            <shortName evidence="9">DHFL cyclase</shortName>
        </alternativeName>
    </domain>
    <domain>
        <recommendedName>
            <fullName evidence="10">Chorismate dehydratase</fullName>
            <ecNumber evidence="10">4.2.1.151</ecNumber>
        </recommendedName>
        <alternativeName>
            <fullName evidence="10">Menaquinone biosynthetic enzyme MqnA</fullName>
        </alternativeName>
    </domain>
</protein>
<feature type="domain" description="Radical SAM core" evidence="11">
    <location>
        <begin position="358"/>
        <end position="588"/>
    </location>
</feature>
<dbReference type="InterPro" id="IPR058240">
    <property type="entry name" value="rSAM_sf"/>
</dbReference>
<dbReference type="RefSeq" id="WP_096333135.1">
    <property type="nucleotide sequence ID" value="NZ_FOMX01000002.1"/>
</dbReference>
<dbReference type="InterPro" id="IPR045567">
    <property type="entry name" value="CofH/MnqC-like_C"/>
</dbReference>
<proteinExistence type="inferred from homology"/>
<evidence type="ECO:0000256" key="3">
    <source>
        <dbReference type="ARBA" id="ARBA00022485"/>
    </source>
</evidence>
<organism evidence="12 13">
    <name type="scientific">Nannocystis exedens</name>
    <dbReference type="NCBI Taxonomy" id="54"/>
    <lineage>
        <taxon>Bacteria</taxon>
        <taxon>Pseudomonadati</taxon>
        <taxon>Myxococcota</taxon>
        <taxon>Polyangia</taxon>
        <taxon>Nannocystales</taxon>
        <taxon>Nannocystaceae</taxon>
        <taxon>Nannocystis</taxon>
    </lineage>
</organism>
<dbReference type="EC" id="1.21.98.1" evidence="9"/>
<dbReference type="PROSITE" id="PS51918">
    <property type="entry name" value="RADICAL_SAM"/>
    <property type="match status" value="1"/>
</dbReference>
<dbReference type="NCBIfam" id="TIGR03699">
    <property type="entry name" value="menaquin_MqnC"/>
    <property type="match status" value="1"/>
</dbReference>
<dbReference type="PANTHER" id="PTHR43076:SF1">
    <property type="entry name" value="LIPOYL SYNTHASE 2"/>
    <property type="match status" value="1"/>
</dbReference>
<keyword evidence="2 9" id="KW-0474">Menaquinone biosynthesis</keyword>
<dbReference type="GO" id="GO:0016765">
    <property type="term" value="F:transferase activity, transferring alkyl or aryl (other than methyl) groups"/>
    <property type="evidence" value="ECO:0007669"/>
    <property type="project" value="InterPro"/>
</dbReference>
<evidence type="ECO:0000256" key="6">
    <source>
        <dbReference type="ARBA" id="ARBA00023004"/>
    </source>
</evidence>
<comment type="similarity">
    <text evidence="10">Belongs to the MqnA/MqnD family. MqnA subfamily.</text>
</comment>
<dbReference type="Gene3D" id="3.40.190.10">
    <property type="entry name" value="Periplasmic binding protein-like II"/>
    <property type="match status" value="2"/>
</dbReference>
<keyword evidence="6 9" id="KW-0408">Iron</keyword>
<comment type="function">
    <text evidence="9">Radical SAM enzyme that catalyzes the cyclization of dehypoxanthine futalosine (DHFL) into cyclic dehypoxanthine futalosine (CDHFL), a step in the biosynthesis of menaquinone (MK, vitamin K2).</text>
</comment>
<dbReference type="GO" id="GO:0016836">
    <property type="term" value="F:hydro-lyase activity"/>
    <property type="evidence" value="ECO:0007669"/>
    <property type="project" value="UniProtKB-UniRule"/>
</dbReference>
<keyword evidence="9" id="KW-0560">Oxidoreductase</keyword>
<dbReference type="SFLD" id="SFLDS00029">
    <property type="entry name" value="Radical_SAM"/>
    <property type="match status" value="1"/>
</dbReference>
<keyword evidence="8 10" id="KW-0456">Lyase</keyword>
<dbReference type="SFLD" id="SFLDG01064">
    <property type="entry name" value="F420__menaquinone_cofactor_bio"/>
    <property type="match status" value="1"/>
</dbReference>
<feature type="binding site" evidence="9">
    <location>
        <position position="376"/>
    </location>
    <ligand>
        <name>[4Fe-4S] cluster</name>
        <dbReference type="ChEBI" id="CHEBI:49883"/>
        <note>4Fe-4S-S-AdoMet</note>
    </ligand>
</feature>
<gene>
    <name evidence="9" type="primary">mqnC</name>
    <name evidence="10" type="synonym">mqnA</name>
    <name evidence="12" type="ORF">SAMN02745121_00030</name>
</gene>
<dbReference type="GO" id="GO:0044689">
    <property type="term" value="F:7,8-didemethyl-8-hydroxy-5-deazariboflavin synthase activity"/>
    <property type="evidence" value="ECO:0007669"/>
    <property type="project" value="TreeGrafter"/>
</dbReference>
<comment type="catalytic activity">
    <reaction evidence="9">
        <text>dehypoxanthine futalosine + S-adenosyl-L-methionine = cyclic dehypoxanthinylfutalosinate + 5'-deoxyadenosine + L-methionine + H(+)</text>
        <dbReference type="Rhea" id="RHEA:33083"/>
        <dbReference type="ChEBI" id="CHEBI:15378"/>
        <dbReference type="ChEBI" id="CHEBI:17319"/>
        <dbReference type="ChEBI" id="CHEBI:57844"/>
        <dbReference type="ChEBI" id="CHEBI:58864"/>
        <dbReference type="ChEBI" id="CHEBI:59789"/>
        <dbReference type="ChEBI" id="CHEBI:64270"/>
        <dbReference type="EC" id="1.21.98.1"/>
    </reaction>
</comment>
<dbReference type="SFLD" id="SFLDF00343">
    <property type="entry name" value="aminofutalosine_synthase_(mqnE"/>
    <property type="match status" value="1"/>
</dbReference>
<comment type="cofactor">
    <cofactor evidence="9">
        <name>[4Fe-4S] cluster</name>
        <dbReference type="ChEBI" id="CHEBI:49883"/>
    </cofactor>
    <text evidence="9">Binds 1 [4Fe-4S] cluster. The cluster is coordinated with 3 cysteines and an exchangeable S-adenosyl-L-methionine.</text>
</comment>
<dbReference type="Proteomes" id="UP000199400">
    <property type="component" value="Unassembled WGS sequence"/>
</dbReference>
<dbReference type="SUPFAM" id="SSF53850">
    <property type="entry name" value="Periplasmic binding protein-like II"/>
    <property type="match status" value="1"/>
</dbReference>
<evidence type="ECO:0000313" key="12">
    <source>
        <dbReference type="EMBL" id="SFD45756.1"/>
    </source>
</evidence>
<dbReference type="GO" id="GO:0051539">
    <property type="term" value="F:4 iron, 4 sulfur cluster binding"/>
    <property type="evidence" value="ECO:0007669"/>
    <property type="project" value="UniProtKB-KW"/>
</dbReference>
<dbReference type="GO" id="GO:0009234">
    <property type="term" value="P:menaquinone biosynthetic process"/>
    <property type="evidence" value="ECO:0007669"/>
    <property type="project" value="UniProtKB-UniRule"/>
</dbReference>
<dbReference type="SFLD" id="SFLDG01389">
    <property type="entry name" value="menaquinone_synthsis_involved"/>
    <property type="match status" value="1"/>
</dbReference>
<evidence type="ECO:0000256" key="5">
    <source>
        <dbReference type="ARBA" id="ARBA00022723"/>
    </source>
</evidence>
<comment type="similarity">
    <text evidence="9">Belongs to the radical SAM superfamily. MqnC family.</text>
</comment>
<dbReference type="InterPro" id="IPR003773">
    <property type="entry name" value="Menaquinone_biosynth"/>
</dbReference>
<dbReference type="NCBIfam" id="TIGR00423">
    <property type="entry name" value="CofH family radical SAM protein"/>
    <property type="match status" value="1"/>
</dbReference>
<dbReference type="InterPro" id="IPR007197">
    <property type="entry name" value="rSAM"/>
</dbReference>
<name>A0A1I1SH33_9BACT</name>
<dbReference type="InterPro" id="IPR034405">
    <property type="entry name" value="F420"/>
</dbReference>
<accession>A0A1I1SH33</accession>
<feature type="binding site" evidence="9">
    <location>
        <position position="372"/>
    </location>
    <ligand>
        <name>[4Fe-4S] cluster</name>
        <dbReference type="ChEBI" id="CHEBI:49883"/>
        <note>4Fe-4S-S-AdoMet</note>
    </ligand>
</feature>
<dbReference type="Pfam" id="PF04055">
    <property type="entry name" value="Radical_SAM"/>
    <property type="match status" value="1"/>
</dbReference>
<dbReference type="Gene3D" id="3.20.20.70">
    <property type="entry name" value="Aldolase class I"/>
    <property type="match status" value="1"/>
</dbReference>
<dbReference type="Pfam" id="PF02621">
    <property type="entry name" value="VitK2_biosynth"/>
    <property type="match status" value="1"/>
</dbReference>
<dbReference type="SFLD" id="SFLDF00342">
    <property type="entry name" value="cyclic_dehypoxanthine_futalosi"/>
    <property type="match status" value="1"/>
</dbReference>
<keyword evidence="4 9" id="KW-0949">S-adenosyl-L-methionine</keyword>
<sequence>MPAPLRACAVSFLNAWPLVQPLVGQHLSAERIPRHPDGTPLFDFSLVLPSECARRLETGECDVALVPVAACAAHPEWEVVPEVGIGCRGPVHSVLLVSAVPLQQIERIYLDAASRTSVILVQLLLRAQGLRPECVHAPHREGAGLVQGTHAALVIGDAAMALHDRFPHVFDLGAMWLAQTGLPFVFAVWAARPGVLTPAHVTALQEARAYGLKHAEELAHAFREQQLRAGLPARDLLSDNAYANYLRRAIRYSLSTKEREGVVEFLSRATAAGLLTIPGHDPEDPVHIRFAGGAASEALVAARRPRPPLAADELLARAAAGGRLDLAEGIFLYEHADLMALGAAADARRAALHPDGVVTYIIDRNVNYTNVCVTRCKFCNFYTPPGAKGGYVLSREELARKFRETEELGGVQILLQGGLNPELNLEWYEDFFRWTKANFRLALHALSPTEIIHIAQLEDLPIRDVLVRLRAAGMDSLPGGGAEILDDEIRARISPFKNTADEWLAVMREAHGLGMKTTATMVFGFQETAEQLVHHMDRVRSLQDETGGFTAFITWPFQADGTRLKLRDDTSPLRYLRVQALARLYLDNVPNLQVSWPTLGPEIGEVALRFGANDFGSVMIEENVVSQAGARFMMSAAEIEAHIRLAGFVPARRNMRYDRLPGVSSGGASVAAPAGASGELGVL</sequence>
<keyword evidence="3 9" id="KW-0004">4Fe-4S</keyword>
<dbReference type="InterPro" id="IPR020050">
    <property type="entry name" value="FO_synthase_su2"/>
</dbReference>
<feature type="binding site" evidence="9">
    <location>
        <position position="379"/>
    </location>
    <ligand>
        <name>[4Fe-4S] cluster</name>
        <dbReference type="ChEBI" id="CHEBI:49883"/>
        <note>4Fe-4S-S-AdoMet</note>
    </ligand>
</feature>
<evidence type="ECO:0000256" key="1">
    <source>
        <dbReference type="ARBA" id="ARBA00004863"/>
    </source>
</evidence>
<dbReference type="CDD" id="cd13634">
    <property type="entry name" value="PBP2_Sco4506"/>
    <property type="match status" value="1"/>
</dbReference>
<evidence type="ECO:0000256" key="4">
    <source>
        <dbReference type="ARBA" id="ARBA00022691"/>
    </source>
</evidence>
<evidence type="ECO:0000256" key="7">
    <source>
        <dbReference type="ARBA" id="ARBA00023014"/>
    </source>
</evidence>
<dbReference type="HAMAP" id="MF_00995">
    <property type="entry name" value="MqnA"/>
    <property type="match status" value="1"/>
</dbReference>
<dbReference type="EC" id="4.2.1.151" evidence="10"/>
<comment type="function">
    <text evidence="10">Catalyzes the dehydration of chorismate into 3-[(1-carboxyvinyl)oxy]benzoate, a step in the biosynthesis of menaquinone (MK, vitamin K2).</text>
</comment>
<dbReference type="UniPathway" id="UPA00079"/>
<dbReference type="HAMAP" id="MF_00992">
    <property type="entry name" value="MqnC"/>
    <property type="match status" value="1"/>
</dbReference>
<evidence type="ECO:0000256" key="2">
    <source>
        <dbReference type="ARBA" id="ARBA00022428"/>
    </source>
</evidence>
<keyword evidence="7 9" id="KW-0411">Iron-sulfur</keyword>
<dbReference type="GO" id="GO:0005506">
    <property type="term" value="F:iron ion binding"/>
    <property type="evidence" value="ECO:0007669"/>
    <property type="project" value="UniProtKB-UniRule"/>
</dbReference>
<evidence type="ECO:0000256" key="8">
    <source>
        <dbReference type="ARBA" id="ARBA00023239"/>
    </source>
</evidence>
<evidence type="ECO:0000256" key="9">
    <source>
        <dbReference type="HAMAP-Rule" id="MF_00992"/>
    </source>
</evidence>
<keyword evidence="5 9" id="KW-0479">Metal-binding</keyword>
<dbReference type="InterPro" id="IPR030868">
    <property type="entry name" value="MqnA"/>
</dbReference>
<evidence type="ECO:0000259" key="11">
    <source>
        <dbReference type="PROSITE" id="PS51918"/>
    </source>
</evidence>
<dbReference type="GO" id="GO:0046992">
    <property type="term" value="F:oxidoreductase activity, acting on X-H and Y-H to form an X-Y bond"/>
    <property type="evidence" value="ECO:0007669"/>
    <property type="project" value="UniProtKB-UniRule"/>
</dbReference>
<comment type="pathway">
    <text evidence="1 9">Quinol/quinone metabolism; menaquinone biosynthesis.</text>
</comment>
<dbReference type="InterPro" id="IPR022431">
    <property type="entry name" value="Cyclic_DHFL_synthase_mqnC"/>
</dbReference>
<dbReference type="STRING" id="54.SAMN02745121_00030"/>
<dbReference type="OrthoDB" id="9802027at2"/>